<keyword evidence="4" id="KW-1185">Reference proteome</keyword>
<feature type="region of interest" description="Disordered" evidence="1">
    <location>
        <begin position="82"/>
        <end position="107"/>
    </location>
</feature>
<accession>A0A164SG11</accession>
<sequence>MQLHFWTLILLVPMMSSAALPTRDDGVPSDIRISTPHPIHRRQDDSSTSNPPTFTSFSLPSPTESTATFGFVSIASSQPDASFSAFIPQESTSGEDTADPERRQDQD</sequence>
<feature type="signal peptide" evidence="2">
    <location>
        <begin position="1"/>
        <end position="18"/>
    </location>
</feature>
<feature type="chain" id="PRO_5007853167" evidence="2">
    <location>
        <begin position="19"/>
        <end position="107"/>
    </location>
</feature>
<evidence type="ECO:0000256" key="1">
    <source>
        <dbReference type="SAM" id="MobiDB-lite"/>
    </source>
</evidence>
<evidence type="ECO:0000256" key="2">
    <source>
        <dbReference type="SAM" id="SignalP"/>
    </source>
</evidence>
<reference evidence="3 4" key="1">
    <citation type="journal article" date="2016" name="Mol. Biol. Evol.">
        <title>Comparative Genomics of Early-Diverging Mushroom-Forming Fungi Provides Insights into the Origins of Lignocellulose Decay Capabilities.</title>
        <authorList>
            <person name="Nagy L.G."/>
            <person name="Riley R."/>
            <person name="Tritt A."/>
            <person name="Adam C."/>
            <person name="Daum C."/>
            <person name="Floudas D."/>
            <person name="Sun H."/>
            <person name="Yadav J.S."/>
            <person name="Pangilinan J."/>
            <person name="Larsson K.H."/>
            <person name="Matsuura K."/>
            <person name="Barry K."/>
            <person name="Labutti K."/>
            <person name="Kuo R."/>
            <person name="Ohm R.A."/>
            <person name="Bhattacharya S.S."/>
            <person name="Shirouzu T."/>
            <person name="Yoshinaga Y."/>
            <person name="Martin F.M."/>
            <person name="Grigoriev I.V."/>
            <person name="Hibbett D.S."/>
        </authorList>
    </citation>
    <scope>NUCLEOTIDE SEQUENCE [LARGE SCALE GENOMIC DNA]</scope>
    <source>
        <strain evidence="3 4">HHB9708</strain>
    </source>
</reference>
<feature type="non-terminal residue" evidence="3">
    <location>
        <position position="107"/>
    </location>
</feature>
<protein>
    <submittedName>
        <fullName evidence="3">Uncharacterized protein</fullName>
    </submittedName>
</protein>
<dbReference type="AlphaFoldDB" id="A0A164SG11"/>
<dbReference type="Proteomes" id="UP000076722">
    <property type="component" value="Unassembled WGS sequence"/>
</dbReference>
<organism evidence="3 4">
    <name type="scientific">Sistotremastrum niveocremeum HHB9708</name>
    <dbReference type="NCBI Taxonomy" id="1314777"/>
    <lineage>
        <taxon>Eukaryota</taxon>
        <taxon>Fungi</taxon>
        <taxon>Dikarya</taxon>
        <taxon>Basidiomycota</taxon>
        <taxon>Agaricomycotina</taxon>
        <taxon>Agaricomycetes</taxon>
        <taxon>Sistotremastrales</taxon>
        <taxon>Sistotremastraceae</taxon>
        <taxon>Sertulicium</taxon>
        <taxon>Sertulicium niveocremeum</taxon>
    </lineage>
</organism>
<evidence type="ECO:0000313" key="4">
    <source>
        <dbReference type="Proteomes" id="UP000076722"/>
    </source>
</evidence>
<gene>
    <name evidence="3" type="ORF">SISNIDRAFT_456705</name>
</gene>
<keyword evidence="2" id="KW-0732">Signal</keyword>
<name>A0A164SG11_9AGAM</name>
<proteinExistence type="predicted"/>
<feature type="region of interest" description="Disordered" evidence="1">
    <location>
        <begin position="19"/>
        <end position="63"/>
    </location>
</feature>
<evidence type="ECO:0000313" key="3">
    <source>
        <dbReference type="EMBL" id="KZS91443.1"/>
    </source>
</evidence>
<dbReference type="EMBL" id="KV419415">
    <property type="protein sequence ID" value="KZS91443.1"/>
    <property type="molecule type" value="Genomic_DNA"/>
</dbReference>
<feature type="compositionally biased region" description="Low complexity" evidence="1">
    <location>
        <begin position="46"/>
        <end position="63"/>
    </location>
</feature>